<organism evidence="1 2">
    <name type="scientific">Kingdonia uniflora</name>
    <dbReference type="NCBI Taxonomy" id="39325"/>
    <lineage>
        <taxon>Eukaryota</taxon>
        <taxon>Viridiplantae</taxon>
        <taxon>Streptophyta</taxon>
        <taxon>Embryophyta</taxon>
        <taxon>Tracheophyta</taxon>
        <taxon>Spermatophyta</taxon>
        <taxon>Magnoliopsida</taxon>
        <taxon>Ranunculales</taxon>
        <taxon>Circaeasteraceae</taxon>
        <taxon>Kingdonia</taxon>
    </lineage>
</organism>
<accession>A0A7J7MUD0</accession>
<comment type="caution">
    <text evidence="1">The sequence shown here is derived from an EMBL/GenBank/DDBJ whole genome shotgun (WGS) entry which is preliminary data.</text>
</comment>
<dbReference type="Proteomes" id="UP000541444">
    <property type="component" value="Unassembled WGS sequence"/>
</dbReference>
<sequence length="164" mass="18464">MENMCSSKWLIKSNGIQGLLLQVRQATKDGGVDRERDILEGIHLSDESSSGASLTSNLCEPDNIFSHLNTAAHKPSNKKPRFHCLHCHEGMDNIIRHNGIKHLKLRFICEVSTCLNAYRDKVLLDSSGSVQSEKLCVVREIGIPWSEEEHRTFLEWLGRLGKGD</sequence>
<protein>
    <submittedName>
        <fullName evidence="1">Uncharacterized protein</fullName>
    </submittedName>
</protein>
<keyword evidence="2" id="KW-1185">Reference proteome</keyword>
<reference evidence="1 2" key="1">
    <citation type="journal article" date="2020" name="IScience">
        <title>Genome Sequencing of the Endangered Kingdonia uniflora (Circaeasteraceae, Ranunculales) Reveals Potential Mechanisms of Evolutionary Specialization.</title>
        <authorList>
            <person name="Sun Y."/>
            <person name="Deng T."/>
            <person name="Zhang A."/>
            <person name="Moore M.J."/>
            <person name="Landis J.B."/>
            <person name="Lin N."/>
            <person name="Zhang H."/>
            <person name="Zhang X."/>
            <person name="Huang J."/>
            <person name="Zhang X."/>
            <person name="Sun H."/>
            <person name="Wang H."/>
        </authorList>
    </citation>
    <scope>NUCLEOTIDE SEQUENCE [LARGE SCALE GENOMIC DNA]</scope>
    <source>
        <strain evidence="1">TB1705</strain>
        <tissue evidence="1">Leaf</tissue>
    </source>
</reference>
<proteinExistence type="predicted"/>
<name>A0A7J7MUD0_9MAGN</name>
<evidence type="ECO:0000313" key="2">
    <source>
        <dbReference type="Proteomes" id="UP000541444"/>
    </source>
</evidence>
<dbReference type="AlphaFoldDB" id="A0A7J7MUD0"/>
<evidence type="ECO:0000313" key="1">
    <source>
        <dbReference type="EMBL" id="KAF6158496.1"/>
    </source>
</evidence>
<gene>
    <name evidence="1" type="ORF">GIB67_040010</name>
</gene>
<dbReference type="EMBL" id="JACGCM010001219">
    <property type="protein sequence ID" value="KAF6158496.1"/>
    <property type="molecule type" value="Genomic_DNA"/>
</dbReference>